<evidence type="ECO:0000313" key="1">
    <source>
        <dbReference type="EMBL" id="QZE60029.1"/>
    </source>
</evidence>
<evidence type="ECO:0000313" key="2">
    <source>
        <dbReference type="Proteomes" id="UP000827806"/>
    </source>
</evidence>
<keyword evidence="2" id="KW-1185">Reference proteome</keyword>
<sequence length="53" mass="5873">MQQAVNSLAGIGFARRPTSLEYLDLDFYSPRELQGSAALLWPADVYHSQTLSS</sequence>
<name>A0AAE7XP49_9CAUD</name>
<reference evidence="1 2" key="1">
    <citation type="submission" date="2021-06" db="EMBL/GenBank/DDBJ databases">
        <title>Complete genome sequence of Erwinia phage pEa_SNUABM_35.</title>
        <authorList>
            <person name="Kim S.G."/>
            <person name="Park S.C."/>
        </authorList>
    </citation>
    <scope>NUCLEOTIDE SEQUENCE [LARGE SCALE GENOMIC DNA]</scope>
</reference>
<proteinExistence type="predicted"/>
<accession>A0AAE7XP49</accession>
<organism evidence="1 2">
    <name type="scientific">Erwinia phage pEa_SNUABM_35</name>
    <dbReference type="NCBI Taxonomy" id="2869557"/>
    <lineage>
        <taxon>Viruses</taxon>
        <taxon>Duplodnaviria</taxon>
        <taxon>Heunggongvirae</taxon>
        <taxon>Uroviricota</taxon>
        <taxon>Caudoviricetes</taxon>
        <taxon>Alexandravirus</taxon>
        <taxon>Alexandravirus SNUABM35</taxon>
    </lineage>
</organism>
<gene>
    <name evidence="1" type="ORF">pEaSNUABM35_00112</name>
</gene>
<dbReference type="EMBL" id="MZ443788">
    <property type="protein sequence ID" value="QZE60029.1"/>
    <property type="molecule type" value="Genomic_DNA"/>
</dbReference>
<dbReference type="Proteomes" id="UP000827806">
    <property type="component" value="Segment"/>
</dbReference>
<protein>
    <submittedName>
        <fullName evidence="1">Uncharacterized protein</fullName>
    </submittedName>
</protein>